<protein>
    <recommendedName>
        <fullName evidence="4">Carrier domain-containing protein</fullName>
    </recommendedName>
</protein>
<dbReference type="Pfam" id="PF00550">
    <property type="entry name" value="PP-binding"/>
    <property type="match status" value="1"/>
</dbReference>
<keyword evidence="2" id="KW-0597">Phosphoprotein</keyword>
<gene>
    <name evidence="5" type="ORF">PGLA1383_LOCUS11007</name>
    <name evidence="6" type="ORF">PGLA2088_LOCUS46637</name>
</gene>
<comment type="caution">
    <text evidence="6">The sequence shown here is derived from an EMBL/GenBank/DDBJ whole genome shotgun (WGS) entry which is preliminary data.</text>
</comment>
<evidence type="ECO:0000313" key="7">
    <source>
        <dbReference type="Proteomes" id="UP000626109"/>
    </source>
</evidence>
<dbReference type="EMBL" id="CAJNNW010036263">
    <property type="protein sequence ID" value="CAE8733009.1"/>
    <property type="molecule type" value="Genomic_DNA"/>
</dbReference>
<organism evidence="6 7">
    <name type="scientific">Polarella glacialis</name>
    <name type="common">Dinoflagellate</name>
    <dbReference type="NCBI Taxonomy" id="89957"/>
    <lineage>
        <taxon>Eukaryota</taxon>
        <taxon>Sar</taxon>
        <taxon>Alveolata</taxon>
        <taxon>Dinophyceae</taxon>
        <taxon>Suessiales</taxon>
        <taxon>Suessiaceae</taxon>
        <taxon>Polarella</taxon>
    </lineage>
</organism>
<evidence type="ECO:0000259" key="4">
    <source>
        <dbReference type="PROSITE" id="PS50075"/>
    </source>
</evidence>
<evidence type="ECO:0000256" key="3">
    <source>
        <dbReference type="SAM" id="MobiDB-lite"/>
    </source>
</evidence>
<dbReference type="Proteomes" id="UP000654075">
    <property type="component" value="Unassembled WGS sequence"/>
</dbReference>
<dbReference type="EMBL" id="CAJNNV010005629">
    <property type="protein sequence ID" value="CAE8592352.1"/>
    <property type="molecule type" value="Genomic_DNA"/>
</dbReference>
<dbReference type="AlphaFoldDB" id="A0A813LLM7"/>
<accession>A0A813LLM7</accession>
<dbReference type="InterPro" id="IPR036736">
    <property type="entry name" value="ACP-like_sf"/>
</dbReference>
<dbReference type="Gene3D" id="1.10.1200.10">
    <property type="entry name" value="ACP-like"/>
    <property type="match status" value="1"/>
</dbReference>
<evidence type="ECO:0000313" key="8">
    <source>
        <dbReference type="Proteomes" id="UP000654075"/>
    </source>
</evidence>
<dbReference type="InterPro" id="IPR009081">
    <property type="entry name" value="PP-bd_ACP"/>
</dbReference>
<proteinExistence type="predicted"/>
<keyword evidence="8" id="KW-1185">Reference proteome</keyword>
<evidence type="ECO:0000313" key="5">
    <source>
        <dbReference type="EMBL" id="CAE8592352.1"/>
    </source>
</evidence>
<dbReference type="OrthoDB" id="448946at2759"/>
<feature type="compositionally biased region" description="Polar residues" evidence="3">
    <location>
        <begin position="30"/>
        <end position="49"/>
    </location>
</feature>
<evidence type="ECO:0000256" key="1">
    <source>
        <dbReference type="ARBA" id="ARBA00022450"/>
    </source>
</evidence>
<evidence type="ECO:0000256" key="2">
    <source>
        <dbReference type="ARBA" id="ARBA00022553"/>
    </source>
</evidence>
<sequence length="169" mass="18096">MKLGAVSCAVERKQAQESQASWSRAPASEPSWTNREPSWTNRESSSTNREPPWTSAASTPGHEHGDSGRPSTVAAVLGPCRGPTMEQITDMVKETALSLIGVESLDADEPLMDAGLDSLAAVEFQSAVSKDFKGIELPSTLMFDVPSVTQLAHLISGALHEAHENQGRR</sequence>
<name>A0A813LLM7_POLGL</name>
<dbReference type="GO" id="GO:0031177">
    <property type="term" value="F:phosphopantetheine binding"/>
    <property type="evidence" value="ECO:0007669"/>
    <property type="project" value="InterPro"/>
</dbReference>
<reference evidence="6" key="1">
    <citation type="submission" date="2021-02" db="EMBL/GenBank/DDBJ databases">
        <authorList>
            <person name="Dougan E. K."/>
            <person name="Rhodes N."/>
            <person name="Thang M."/>
            <person name="Chan C."/>
        </authorList>
    </citation>
    <scope>NUCLEOTIDE SEQUENCE</scope>
</reference>
<feature type="domain" description="Carrier" evidence="4">
    <location>
        <begin position="83"/>
        <end position="159"/>
    </location>
</feature>
<evidence type="ECO:0000313" key="6">
    <source>
        <dbReference type="EMBL" id="CAE8733009.1"/>
    </source>
</evidence>
<keyword evidence="1" id="KW-0596">Phosphopantetheine</keyword>
<dbReference type="SMART" id="SM00823">
    <property type="entry name" value="PKS_PP"/>
    <property type="match status" value="1"/>
</dbReference>
<dbReference type="Proteomes" id="UP000626109">
    <property type="component" value="Unassembled WGS sequence"/>
</dbReference>
<dbReference type="InterPro" id="IPR020806">
    <property type="entry name" value="PKS_PP-bd"/>
</dbReference>
<feature type="region of interest" description="Disordered" evidence="3">
    <location>
        <begin position="1"/>
        <end position="73"/>
    </location>
</feature>
<dbReference type="PROSITE" id="PS50075">
    <property type="entry name" value="CARRIER"/>
    <property type="match status" value="1"/>
</dbReference>
<dbReference type="SUPFAM" id="SSF47336">
    <property type="entry name" value="ACP-like"/>
    <property type="match status" value="1"/>
</dbReference>